<accession>A0A5B6WKW1</accession>
<dbReference type="SUPFAM" id="SSF101941">
    <property type="entry name" value="NAC domain"/>
    <property type="match status" value="1"/>
</dbReference>
<feature type="domain" description="NAC" evidence="5">
    <location>
        <begin position="21"/>
        <end position="178"/>
    </location>
</feature>
<dbReference type="PANTHER" id="PTHR31719:SF179">
    <property type="entry name" value="OS08G0148400 PROTEIN"/>
    <property type="match status" value="1"/>
</dbReference>
<dbReference type="InterPro" id="IPR003441">
    <property type="entry name" value="NAC-dom"/>
</dbReference>
<organism evidence="6 7">
    <name type="scientific">Gossypium australe</name>
    <dbReference type="NCBI Taxonomy" id="47621"/>
    <lineage>
        <taxon>Eukaryota</taxon>
        <taxon>Viridiplantae</taxon>
        <taxon>Streptophyta</taxon>
        <taxon>Embryophyta</taxon>
        <taxon>Tracheophyta</taxon>
        <taxon>Spermatophyta</taxon>
        <taxon>Magnoliopsida</taxon>
        <taxon>eudicotyledons</taxon>
        <taxon>Gunneridae</taxon>
        <taxon>Pentapetalae</taxon>
        <taxon>rosids</taxon>
        <taxon>malvids</taxon>
        <taxon>Malvales</taxon>
        <taxon>Malvaceae</taxon>
        <taxon>Malvoideae</taxon>
        <taxon>Gossypium</taxon>
    </lineage>
</organism>
<dbReference type="GO" id="GO:0003677">
    <property type="term" value="F:DNA binding"/>
    <property type="evidence" value="ECO:0007669"/>
    <property type="project" value="UniProtKB-KW"/>
</dbReference>
<dbReference type="PROSITE" id="PS51005">
    <property type="entry name" value="NAC"/>
    <property type="match status" value="1"/>
</dbReference>
<evidence type="ECO:0000256" key="4">
    <source>
        <dbReference type="ARBA" id="ARBA00023242"/>
    </source>
</evidence>
<keyword evidence="4" id="KW-0539">Nucleus</keyword>
<dbReference type="PANTHER" id="PTHR31719">
    <property type="entry name" value="NAC TRANSCRIPTION FACTOR 56"/>
    <property type="match status" value="1"/>
</dbReference>
<keyword evidence="2" id="KW-0238">DNA-binding</keyword>
<sequence>MENSMLKRLREEADEEYFRMLPAGYRFKPTDQELMVHYLRRKISGLPLPPNKIREVNFYSRDPETLTAMNNKVSSNGVEKEWYYFTPRERKYTNGSRPARNAGNGYWKATGADKVVILNGKKIGSKKTLVFHEGKPPKGPKTNWIMHEYVSSHAPVRVRHGKEDMKLDNWVLCKLYQNTREAKQKHRTPQEGNGLECQEKVEADVAAIVPSKMAAAVSEPMNMVAPPAYHQYEQLDVESFNMNFEQDTNLIPEQDYPMPHFGENSNYFMFDNNPTVGGGFQQQVPNFGDFVTNAAAAAAPPPMTSMFPLGNQFQSMANAGFNLPPLPLQFQPQWSAPPPPPPQQFSGVNPDFDFSIDEYLLDYEFGMPPAP</sequence>
<evidence type="ECO:0000256" key="1">
    <source>
        <dbReference type="ARBA" id="ARBA00023015"/>
    </source>
</evidence>
<reference evidence="6" key="1">
    <citation type="submission" date="2019-08" db="EMBL/GenBank/DDBJ databases">
        <authorList>
            <person name="Liu F."/>
        </authorList>
    </citation>
    <scope>NUCLEOTIDE SEQUENCE [LARGE SCALE GENOMIC DNA]</scope>
    <source>
        <strain evidence="6">PA1801</strain>
        <tissue evidence="6">Leaf</tissue>
    </source>
</reference>
<dbReference type="EMBL" id="SMMG02000003">
    <property type="protein sequence ID" value="KAA3481898.1"/>
    <property type="molecule type" value="Genomic_DNA"/>
</dbReference>
<protein>
    <submittedName>
        <fullName evidence="6">NAC domain protein NAC77</fullName>
    </submittedName>
</protein>
<keyword evidence="3" id="KW-0804">Transcription</keyword>
<keyword evidence="7" id="KW-1185">Reference proteome</keyword>
<dbReference type="GO" id="GO:0006355">
    <property type="term" value="P:regulation of DNA-templated transcription"/>
    <property type="evidence" value="ECO:0007669"/>
    <property type="project" value="InterPro"/>
</dbReference>
<comment type="caution">
    <text evidence="6">The sequence shown here is derived from an EMBL/GenBank/DDBJ whole genome shotgun (WGS) entry which is preliminary data.</text>
</comment>
<dbReference type="AlphaFoldDB" id="A0A5B6WKW1"/>
<gene>
    <name evidence="6" type="ORF">EPI10_022226</name>
</gene>
<evidence type="ECO:0000313" key="6">
    <source>
        <dbReference type="EMBL" id="KAA3481898.1"/>
    </source>
</evidence>
<evidence type="ECO:0000256" key="3">
    <source>
        <dbReference type="ARBA" id="ARBA00023163"/>
    </source>
</evidence>
<keyword evidence="1" id="KW-0805">Transcription regulation</keyword>
<proteinExistence type="predicted"/>
<evidence type="ECO:0000259" key="5">
    <source>
        <dbReference type="PROSITE" id="PS51005"/>
    </source>
</evidence>
<dbReference type="Pfam" id="PF02365">
    <property type="entry name" value="NAM"/>
    <property type="match status" value="1"/>
</dbReference>
<evidence type="ECO:0000313" key="7">
    <source>
        <dbReference type="Proteomes" id="UP000325315"/>
    </source>
</evidence>
<dbReference type="OrthoDB" id="980460at2759"/>
<evidence type="ECO:0000256" key="2">
    <source>
        <dbReference type="ARBA" id="ARBA00023125"/>
    </source>
</evidence>
<dbReference type="Proteomes" id="UP000325315">
    <property type="component" value="Unassembled WGS sequence"/>
</dbReference>
<dbReference type="Gene3D" id="2.170.150.80">
    <property type="entry name" value="NAC domain"/>
    <property type="match status" value="1"/>
</dbReference>
<name>A0A5B6WKW1_9ROSI</name>
<dbReference type="InterPro" id="IPR036093">
    <property type="entry name" value="NAC_dom_sf"/>
</dbReference>